<evidence type="ECO:0000313" key="3">
    <source>
        <dbReference type="EMBL" id="ABM08846.1"/>
    </source>
</evidence>
<feature type="region of interest" description="Disordered" evidence="1">
    <location>
        <begin position="889"/>
        <end position="974"/>
    </location>
</feature>
<evidence type="ECO:0000256" key="1">
    <source>
        <dbReference type="SAM" id="MobiDB-lite"/>
    </source>
</evidence>
<dbReference type="EMBL" id="CP000474">
    <property type="protein sequence ID" value="ABM08846.1"/>
    <property type="molecule type" value="Genomic_DNA"/>
</dbReference>
<dbReference type="NCBIfam" id="NF033679">
    <property type="entry name" value="DNRLRE_dom"/>
    <property type="match status" value="1"/>
</dbReference>
<sequence>MRRFLGSVAVACSVALVGSGLSPAAAAPEPDAAPPAVEGQVTSRPDAVSAQVSARATGRRVEDLSQRTATEQVFANPDGSWTSETSTGARFAEKNGVFVPISDLGTLESAGETVTGAGTRLSIADGADTPGDGPTEGSVPLATLEGTGEDKGTRLELGWEGSLPAPEVSGNVATYTDGVEVPVQDAPAQAADTVDAEAPVRDAPASTADTVDAEVTVEPTRSGFSHRTVLEQAPEGDVELRFPLRFSKGLKVVRDEGTGDLRAVDAGGETVFFAPAPTMWDAKIDEASGLPAAETRVDTAIETVDGVQILVLKVAKEWLQDPARQYPVTIDPTWTSGASDTWVQADVPGSKAGDTELRVGTFNGGSLKSRSFLQFSSTALTGKQITKAELRMHNYYSYSCTSSPIEVQRLTTAWVSTDVRWTAQPTHTTSGEGSNNVSKGYSASCAAGHVYYPITPIAQYWADNPTKNFGVRLVAQDETNNYSWKRYRSANYVTGANDPVEPTFIVTYNSYPDTASGVSFGSGQSSTDSTGKLWVRTKTPTLGATVTDPDGGKVKAEFDVSGATTVTKLAGSSVDSKTLSTAKPTLVEGTHTAKAWANDGTLRSKAAGTSTTFTVDSVKPATPTITSDAGYTNNSWKSQKPTSNRFTFASNTDAYQFRYSLNGAAGQYVTATGGTASVDWNPSGANTIRVVALDRAGNETAATEMAFGNGPVSLTAPKAGITSTDSFAVAATGPNISNGGTPTATGYWRVADSLTQDKDANGSPAGWKGGVPLTVAGQGATWTANGLVAVAAGDLQAVGKDRIPALVELQVCFTYPNLAVGNGQVQCTTNTQKKATQVTKLPHAFGDNYPTAEAGAGQIALTTGELNISATDVNVDAGNTGLSVSRTYSSYSGIGANSRRAQGPARGDHDHVGADRGAAVHRAPDPQQLPLRRPAAPRRDRQGPQARLHRPVRASSQRPVRRVHGRMGPTISGDRTAVGVLLGRIRAVPRIRRRDPPGDLHDERDRYLQSSVPCPRCRSGTFWLFWSPWWTCLSPVCPSRKGLEG</sequence>
<evidence type="ECO:0008006" key="5">
    <source>
        <dbReference type="Google" id="ProtNLM"/>
    </source>
</evidence>
<reference evidence="3 4" key="1">
    <citation type="journal article" date="2006" name="PLoS Genet.">
        <title>Secrets of soil survival revealed by the genome sequence of Arthrobacter aurescens TC1.</title>
        <authorList>
            <person name="Mongodin E.F."/>
            <person name="Shapir N."/>
            <person name="Daugherty S.C."/>
            <person name="DeBoy R.T."/>
            <person name="Emerson J.B."/>
            <person name="Shvartzbeyn A."/>
            <person name="Radune D."/>
            <person name="Vamathevan J."/>
            <person name="Riggs F."/>
            <person name="Grinberg V."/>
            <person name="Khouri H."/>
            <person name="Wackett L.P."/>
            <person name="Nelson K.E."/>
            <person name="Sadowsky M.J."/>
        </authorList>
    </citation>
    <scope>NUCLEOTIDE SEQUENCE [LARGE SCALE GENOMIC DNA]</scope>
    <source>
        <strain evidence="3 4">TC1</strain>
    </source>
</reference>
<dbReference type="Proteomes" id="UP000000637">
    <property type="component" value="Chromosome"/>
</dbReference>
<feature type="signal peptide" evidence="2">
    <location>
        <begin position="1"/>
        <end position="26"/>
    </location>
</feature>
<dbReference type="STRING" id="290340.AAur_1369"/>
<evidence type="ECO:0000256" key="2">
    <source>
        <dbReference type="SAM" id="SignalP"/>
    </source>
</evidence>
<feature type="region of interest" description="Disordered" evidence="1">
    <location>
        <begin position="23"/>
        <end position="70"/>
    </location>
</feature>
<dbReference type="AlphaFoldDB" id="A1R4I7"/>
<dbReference type="KEGG" id="aau:AAur_1369"/>
<feature type="compositionally biased region" description="Low complexity" evidence="1">
    <location>
        <begin position="23"/>
        <end position="36"/>
    </location>
</feature>
<dbReference type="eggNOG" id="COG3209">
    <property type="taxonomic scope" value="Bacteria"/>
</dbReference>
<protein>
    <recommendedName>
        <fullName evidence="5">DNRLRE domain-containing protein</fullName>
    </recommendedName>
</protein>
<dbReference type="HOGENOM" id="CLU_291822_0_0_11"/>
<organism evidence="3 4">
    <name type="scientific">Paenarthrobacter aurescens (strain TC1)</name>
    <dbReference type="NCBI Taxonomy" id="290340"/>
    <lineage>
        <taxon>Bacteria</taxon>
        <taxon>Bacillati</taxon>
        <taxon>Actinomycetota</taxon>
        <taxon>Actinomycetes</taxon>
        <taxon>Micrococcales</taxon>
        <taxon>Micrococcaceae</taxon>
        <taxon>Paenarthrobacter</taxon>
    </lineage>
</organism>
<feature type="region of interest" description="Disordered" evidence="1">
    <location>
        <begin position="124"/>
        <end position="149"/>
    </location>
</feature>
<accession>A1R4I7</accession>
<evidence type="ECO:0000313" key="4">
    <source>
        <dbReference type="Proteomes" id="UP000000637"/>
    </source>
</evidence>
<feature type="chain" id="PRO_5002636491" description="DNRLRE domain-containing protein" evidence="2">
    <location>
        <begin position="27"/>
        <end position="1045"/>
    </location>
</feature>
<proteinExistence type="predicted"/>
<keyword evidence="2" id="KW-0732">Signal</keyword>
<keyword evidence="4" id="KW-1185">Reference proteome</keyword>
<gene>
    <name evidence="3" type="ordered locus">AAur_1369</name>
</gene>
<name>A1R4I7_PAEAT</name>